<evidence type="ECO:0000259" key="2">
    <source>
        <dbReference type="Pfam" id="PF04389"/>
    </source>
</evidence>
<dbReference type="AlphaFoldDB" id="A0A7C3V6F6"/>
<proteinExistence type="predicted"/>
<evidence type="ECO:0000313" key="3">
    <source>
        <dbReference type="EMBL" id="HGF35094.1"/>
    </source>
</evidence>
<dbReference type="InterPro" id="IPR045175">
    <property type="entry name" value="M28_fam"/>
</dbReference>
<dbReference type="GO" id="GO:0008235">
    <property type="term" value="F:metalloexopeptidase activity"/>
    <property type="evidence" value="ECO:0007669"/>
    <property type="project" value="InterPro"/>
</dbReference>
<dbReference type="EMBL" id="DTMF01000293">
    <property type="protein sequence ID" value="HGF35094.1"/>
    <property type="molecule type" value="Genomic_DNA"/>
</dbReference>
<dbReference type="PANTHER" id="PTHR12147:SF26">
    <property type="entry name" value="PEPTIDASE M28 DOMAIN-CONTAINING PROTEIN"/>
    <property type="match status" value="1"/>
</dbReference>
<gene>
    <name evidence="3" type="ORF">ENW96_12075</name>
</gene>
<feature type="signal peptide" evidence="1">
    <location>
        <begin position="1"/>
        <end position="23"/>
    </location>
</feature>
<dbReference type="SUPFAM" id="SSF53187">
    <property type="entry name" value="Zn-dependent exopeptidases"/>
    <property type="match status" value="1"/>
</dbReference>
<dbReference type="GO" id="GO:0006508">
    <property type="term" value="P:proteolysis"/>
    <property type="evidence" value="ECO:0007669"/>
    <property type="project" value="InterPro"/>
</dbReference>
<dbReference type="PANTHER" id="PTHR12147">
    <property type="entry name" value="METALLOPEPTIDASE M28 FAMILY MEMBER"/>
    <property type="match status" value="1"/>
</dbReference>
<protein>
    <submittedName>
        <fullName evidence="3">M28 family peptidase</fullName>
    </submittedName>
</protein>
<feature type="domain" description="Peptidase M28" evidence="2">
    <location>
        <begin position="103"/>
        <end position="309"/>
    </location>
</feature>
<accession>A0A7C3V6F6</accession>
<dbReference type="Pfam" id="PF04389">
    <property type="entry name" value="Peptidase_M28"/>
    <property type="match status" value="1"/>
</dbReference>
<organism evidence="3">
    <name type="scientific">Desulfobacca acetoxidans</name>
    <dbReference type="NCBI Taxonomy" id="60893"/>
    <lineage>
        <taxon>Bacteria</taxon>
        <taxon>Pseudomonadati</taxon>
        <taxon>Thermodesulfobacteriota</taxon>
        <taxon>Desulfobaccia</taxon>
        <taxon>Desulfobaccales</taxon>
        <taxon>Desulfobaccaceae</taxon>
        <taxon>Desulfobacca</taxon>
    </lineage>
</organism>
<dbReference type="Gene3D" id="3.40.630.10">
    <property type="entry name" value="Zn peptidases"/>
    <property type="match status" value="1"/>
</dbReference>
<comment type="caution">
    <text evidence="3">The sequence shown here is derived from an EMBL/GenBank/DDBJ whole genome shotgun (WGS) entry which is preliminary data.</text>
</comment>
<feature type="chain" id="PRO_5028033809" evidence="1">
    <location>
        <begin position="24"/>
        <end position="322"/>
    </location>
</feature>
<keyword evidence="1" id="KW-0732">Signal</keyword>
<reference evidence="3" key="1">
    <citation type="journal article" date="2020" name="mSystems">
        <title>Genome- and Community-Level Interaction Insights into Carbon Utilization and Element Cycling Functions of Hydrothermarchaeota in Hydrothermal Sediment.</title>
        <authorList>
            <person name="Zhou Z."/>
            <person name="Liu Y."/>
            <person name="Xu W."/>
            <person name="Pan J."/>
            <person name="Luo Z.H."/>
            <person name="Li M."/>
        </authorList>
    </citation>
    <scope>NUCLEOTIDE SEQUENCE [LARGE SCALE GENOMIC DNA]</scope>
    <source>
        <strain evidence="3">SpSt-897</strain>
    </source>
</reference>
<evidence type="ECO:0000256" key="1">
    <source>
        <dbReference type="SAM" id="SignalP"/>
    </source>
</evidence>
<sequence>MPVFRVASSWLAMGLALGGLSLALSQPLDGESLDKDEIRRHLTRHLHYLAVDLGERCIFRPENLKAAENYVARELESLGFPVRRQPFICQRVEVANVIAGNPDPRGYYLLGAHFDTVAGTPGADDNASGVAVLLEVARLTQRTATPSPWAFVGFTTEEPPVYFTPYMGSRVYAKAARQKRENLLGMLCLESVGYFVTEPNSQQIPLALRFLGYSTTGDYLGLVANWPSRPLLQKLERAFLAATSLAVATLAVPLGGSLLPETRLSDHANFWDEGYPAVMLTDTAFLRNPNYHTPWDTMDTLNLDAMVELTVGLTHFVKTAGK</sequence>
<name>A0A7C3V6F6_9BACT</name>
<dbReference type="InterPro" id="IPR007484">
    <property type="entry name" value="Peptidase_M28"/>
</dbReference>